<keyword evidence="8" id="KW-0408">Iron</keyword>
<dbReference type="InterPro" id="IPR037117">
    <property type="entry name" value="Dihydroorotate_DH_ele_sf"/>
</dbReference>
<dbReference type="InterPro" id="IPR017938">
    <property type="entry name" value="Riboflavin_synthase-like_b-brl"/>
</dbReference>
<keyword evidence="2" id="KW-0813">Transport</keyword>
<evidence type="ECO:0000256" key="2">
    <source>
        <dbReference type="ARBA" id="ARBA00022448"/>
    </source>
</evidence>
<dbReference type="EMBL" id="JBHTHQ010000021">
    <property type="protein sequence ID" value="MFD0705008.1"/>
    <property type="molecule type" value="Genomic_DNA"/>
</dbReference>
<evidence type="ECO:0000256" key="3">
    <source>
        <dbReference type="ARBA" id="ARBA00022630"/>
    </source>
</evidence>
<dbReference type="RefSeq" id="WP_377938710.1">
    <property type="nucleotide sequence ID" value="NZ_JBHTHQ010000021.1"/>
</dbReference>
<dbReference type="Pfam" id="PF10418">
    <property type="entry name" value="DHODB_Fe-S_bind"/>
    <property type="match status" value="1"/>
</dbReference>
<evidence type="ECO:0000256" key="7">
    <source>
        <dbReference type="ARBA" id="ARBA00022982"/>
    </source>
</evidence>
<keyword evidence="5" id="KW-0479">Metal-binding</keyword>
<dbReference type="CDD" id="cd06218">
    <property type="entry name" value="DHOD_e_trans"/>
    <property type="match status" value="1"/>
</dbReference>
<evidence type="ECO:0000256" key="1">
    <source>
        <dbReference type="ARBA" id="ARBA00006422"/>
    </source>
</evidence>
<keyword evidence="3" id="KW-0285">Flavoprotein</keyword>
<dbReference type="PANTHER" id="PTHR43513:SF3">
    <property type="entry name" value="DIHYDROOROTATE DEHYDROGENASE B (NAD(+)), ELECTRON TRANSFER SUBUNIT-RELATED"/>
    <property type="match status" value="1"/>
</dbReference>
<evidence type="ECO:0000256" key="9">
    <source>
        <dbReference type="ARBA" id="ARBA00023014"/>
    </source>
</evidence>
<dbReference type="InterPro" id="IPR012165">
    <property type="entry name" value="Cyt_c3_hydrogenase_gsu"/>
</dbReference>
<comment type="cofactor">
    <cofactor evidence="10">
        <name>[2Fe-2S] cluster</name>
        <dbReference type="ChEBI" id="CHEBI:190135"/>
    </cofactor>
</comment>
<gene>
    <name evidence="12" type="ORF">ACFQY8_04535</name>
</gene>
<dbReference type="PRINTS" id="PR00409">
    <property type="entry name" value="PHDIOXRDTASE"/>
</dbReference>
<keyword evidence="9" id="KW-0411">Iron-sulfur</keyword>
<keyword evidence="7" id="KW-0249">Electron transport</keyword>
<accession>A0ABW2Y418</accession>
<dbReference type="SUPFAM" id="SSF52343">
    <property type="entry name" value="Ferredoxin reductase-like, C-terminal NADP-linked domain"/>
    <property type="match status" value="1"/>
</dbReference>
<organism evidence="12 13">
    <name type="scientific">Alloscardovia venturai</name>
    <dbReference type="NCBI Taxonomy" id="1769421"/>
    <lineage>
        <taxon>Bacteria</taxon>
        <taxon>Bacillati</taxon>
        <taxon>Actinomycetota</taxon>
        <taxon>Actinomycetes</taxon>
        <taxon>Bifidobacteriales</taxon>
        <taxon>Bifidobacteriaceae</taxon>
        <taxon>Alloscardovia</taxon>
    </lineage>
</organism>
<name>A0ABW2Y418_9BIFI</name>
<dbReference type="InterPro" id="IPR039261">
    <property type="entry name" value="FNR_nucleotide-bd"/>
</dbReference>
<evidence type="ECO:0000313" key="13">
    <source>
        <dbReference type="Proteomes" id="UP001597036"/>
    </source>
</evidence>
<feature type="domain" description="FAD-binding FR-type" evidence="11">
    <location>
        <begin position="18"/>
        <end position="115"/>
    </location>
</feature>
<protein>
    <submittedName>
        <fullName evidence="12">Dihydroorotate dehydrogenase electron transfer subunit</fullName>
    </submittedName>
</protein>
<keyword evidence="6" id="KW-0274">FAD</keyword>
<dbReference type="Proteomes" id="UP001597036">
    <property type="component" value="Unassembled WGS sequence"/>
</dbReference>
<dbReference type="PANTHER" id="PTHR43513">
    <property type="entry name" value="DIHYDROOROTATE DEHYDROGENASE B (NAD(+)), ELECTRON TRANSFER SUBUNIT"/>
    <property type="match status" value="1"/>
</dbReference>
<dbReference type="PIRSF" id="PIRSF006816">
    <property type="entry name" value="Cyc3_hyd_g"/>
    <property type="match status" value="1"/>
</dbReference>
<evidence type="ECO:0000256" key="6">
    <source>
        <dbReference type="ARBA" id="ARBA00022827"/>
    </source>
</evidence>
<dbReference type="Gene3D" id="2.40.30.10">
    <property type="entry name" value="Translation factors"/>
    <property type="match status" value="1"/>
</dbReference>
<comment type="similarity">
    <text evidence="1">Belongs to the PyrK family.</text>
</comment>
<keyword evidence="4" id="KW-0001">2Fe-2S</keyword>
<reference evidence="13" key="1">
    <citation type="journal article" date="2019" name="Int. J. Syst. Evol. Microbiol.">
        <title>The Global Catalogue of Microorganisms (GCM) 10K type strain sequencing project: providing services to taxonomists for standard genome sequencing and annotation.</title>
        <authorList>
            <consortium name="The Broad Institute Genomics Platform"/>
            <consortium name="The Broad Institute Genome Sequencing Center for Infectious Disease"/>
            <person name="Wu L."/>
            <person name="Ma J."/>
        </authorList>
    </citation>
    <scope>NUCLEOTIDE SEQUENCE [LARGE SCALE GENOMIC DNA]</scope>
    <source>
        <strain evidence="13">CCM 8604</strain>
    </source>
</reference>
<evidence type="ECO:0000259" key="11">
    <source>
        <dbReference type="PROSITE" id="PS51384"/>
    </source>
</evidence>
<dbReference type="InterPro" id="IPR050353">
    <property type="entry name" value="PyrK_electron_transfer"/>
</dbReference>
<dbReference type="SUPFAM" id="SSF63380">
    <property type="entry name" value="Riboflavin synthase domain-like"/>
    <property type="match status" value="1"/>
</dbReference>
<dbReference type="InterPro" id="IPR017927">
    <property type="entry name" value="FAD-bd_FR_type"/>
</dbReference>
<dbReference type="Gene3D" id="2.10.240.10">
    <property type="entry name" value="Dihydroorotate dehydrogenase, electron transfer subunit"/>
    <property type="match status" value="1"/>
</dbReference>
<comment type="caution">
    <text evidence="12">The sequence shown here is derived from an EMBL/GenBank/DDBJ whole genome shotgun (WGS) entry which is preliminary data.</text>
</comment>
<dbReference type="InterPro" id="IPR019480">
    <property type="entry name" value="Dihydroorotate_DH_Fe-S-bd"/>
</dbReference>
<dbReference type="Gene3D" id="3.40.50.80">
    <property type="entry name" value="Nucleotide-binding domain of ferredoxin-NADP reductase (FNR) module"/>
    <property type="match status" value="1"/>
</dbReference>
<sequence length="270" mass="29629">MTTATFLKTNPDGRVYMPSRRTVLITEHTLLTPDIVRLTVRDEYIAAHAHAGQFANLYSKNSQHLSPRPFGVAEVSGDEVTFIFAVVGKGTAEFRDMKAGDSIDILGPLGKPFDLTHSGRYLLIAGGLGIPPILRAAQELSARDDAQATALFGYRDEQFANVFIDHYCGGVRTIDNAHGNVINLLENWKNEQGNDTDFSDVTILSCGPLPMMKAVASWSTCYNMTTQLSLEERMGCGYGTCVVCVTPTIDGYKKVCHDGPVFTREELGWK</sequence>
<keyword evidence="13" id="KW-1185">Reference proteome</keyword>
<evidence type="ECO:0000256" key="5">
    <source>
        <dbReference type="ARBA" id="ARBA00022723"/>
    </source>
</evidence>
<evidence type="ECO:0000313" key="12">
    <source>
        <dbReference type="EMBL" id="MFD0705008.1"/>
    </source>
</evidence>
<dbReference type="PROSITE" id="PS51384">
    <property type="entry name" value="FAD_FR"/>
    <property type="match status" value="1"/>
</dbReference>
<evidence type="ECO:0000256" key="8">
    <source>
        <dbReference type="ARBA" id="ARBA00023004"/>
    </source>
</evidence>
<evidence type="ECO:0000256" key="4">
    <source>
        <dbReference type="ARBA" id="ARBA00022714"/>
    </source>
</evidence>
<proteinExistence type="inferred from homology"/>
<evidence type="ECO:0000256" key="10">
    <source>
        <dbReference type="ARBA" id="ARBA00034078"/>
    </source>
</evidence>